<gene>
    <name evidence="2" type="ORF">PV07_03826</name>
</gene>
<protein>
    <submittedName>
        <fullName evidence="2">Uncharacterized protein</fullName>
    </submittedName>
</protein>
<evidence type="ECO:0000313" key="3">
    <source>
        <dbReference type="Proteomes" id="UP000054466"/>
    </source>
</evidence>
<evidence type="ECO:0000313" key="2">
    <source>
        <dbReference type="EMBL" id="KIW32266.1"/>
    </source>
</evidence>
<feature type="compositionally biased region" description="Basic and acidic residues" evidence="1">
    <location>
        <begin position="102"/>
        <end position="127"/>
    </location>
</feature>
<feature type="region of interest" description="Disordered" evidence="1">
    <location>
        <begin position="198"/>
        <end position="243"/>
    </location>
</feature>
<feature type="compositionally biased region" description="Polar residues" evidence="1">
    <location>
        <begin position="90"/>
        <end position="100"/>
    </location>
</feature>
<dbReference type="EMBL" id="KN847041">
    <property type="protein sequence ID" value="KIW32266.1"/>
    <property type="molecule type" value="Genomic_DNA"/>
</dbReference>
<feature type="compositionally biased region" description="Polar residues" evidence="1">
    <location>
        <begin position="1"/>
        <end position="10"/>
    </location>
</feature>
<accession>A0A0D1ZVP6</accession>
<dbReference type="AlphaFoldDB" id="A0A0D1ZVP6"/>
<dbReference type="HOGENOM" id="CLU_1026731_0_0_1"/>
<feature type="compositionally biased region" description="Basic and acidic residues" evidence="1">
    <location>
        <begin position="198"/>
        <end position="223"/>
    </location>
</feature>
<name>A0A0D1ZVP6_9EURO</name>
<organism evidence="2 3">
    <name type="scientific">Cladophialophora immunda</name>
    <dbReference type="NCBI Taxonomy" id="569365"/>
    <lineage>
        <taxon>Eukaryota</taxon>
        <taxon>Fungi</taxon>
        <taxon>Dikarya</taxon>
        <taxon>Ascomycota</taxon>
        <taxon>Pezizomycotina</taxon>
        <taxon>Eurotiomycetes</taxon>
        <taxon>Chaetothyriomycetidae</taxon>
        <taxon>Chaetothyriales</taxon>
        <taxon>Herpotrichiellaceae</taxon>
        <taxon>Cladophialophora</taxon>
    </lineage>
</organism>
<feature type="compositionally biased region" description="Polar residues" evidence="1">
    <location>
        <begin position="65"/>
        <end position="78"/>
    </location>
</feature>
<dbReference type="GeneID" id="27343020"/>
<keyword evidence="3" id="KW-1185">Reference proteome</keyword>
<dbReference type="RefSeq" id="XP_016252482.1">
    <property type="nucleotide sequence ID" value="XM_016390580.1"/>
</dbReference>
<reference evidence="2 3" key="1">
    <citation type="submission" date="2015-01" db="EMBL/GenBank/DDBJ databases">
        <title>The Genome Sequence of Cladophialophora immunda CBS83496.</title>
        <authorList>
            <consortium name="The Broad Institute Genomics Platform"/>
            <person name="Cuomo C."/>
            <person name="de Hoog S."/>
            <person name="Gorbushina A."/>
            <person name="Stielow B."/>
            <person name="Teixiera M."/>
            <person name="Abouelleil A."/>
            <person name="Chapman S.B."/>
            <person name="Priest M."/>
            <person name="Young S.K."/>
            <person name="Wortman J."/>
            <person name="Nusbaum C."/>
            <person name="Birren B."/>
        </authorList>
    </citation>
    <scope>NUCLEOTIDE SEQUENCE [LARGE SCALE GENOMIC DNA]</scope>
    <source>
        <strain evidence="2 3">CBS 83496</strain>
    </source>
</reference>
<feature type="region of interest" description="Disordered" evidence="1">
    <location>
        <begin position="1"/>
        <end position="127"/>
    </location>
</feature>
<feature type="compositionally biased region" description="Basic and acidic residues" evidence="1">
    <location>
        <begin position="18"/>
        <end position="42"/>
    </location>
</feature>
<dbReference type="Proteomes" id="UP000054466">
    <property type="component" value="Unassembled WGS sequence"/>
</dbReference>
<dbReference type="VEuPathDB" id="FungiDB:PV07_03826"/>
<evidence type="ECO:0000256" key="1">
    <source>
        <dbReference type="SAM" id="MobiDB-lite"/>
    </source>
</evidence>
<proteinExistence type="predicted"/>
<dbReference type="Gene3D" id="1.10.287.1490">
    <property type="match status" value="1"/>
</dbReference>
<sequence>MSSTQGTMTVTGKWMARRKADEAEKEAAAQEERAMSHQEVEKQTAGVLSGGKRAGAKVHNPPRPVSTQSPLPSHQSDVSGPDSPSHDDNSSTGRSLTLTISRLEEDLRSEKEQHAQCEEKLKDAEARRDDLERALKDARRELKVATGAGDEAEFRTREQIRDRLMGQLDQAQDECAALRKALGQSRVRIDELEKENWDMRRENRNMQRERNAAPKDIDPKENVENEALQPKPSSLPLSKTKRQGGYTVGGKLIQFAEYAACRNQGQGRGAR</sequence>
<dbReference type="OrthoDB" id="10619648at2759"/>